<keyword evidence="2" id="KW-1185">Reference proteome</keyword>
<feature type="domain" description="Guanylate-binding protein N-terminal" evidence="1">
    <location>
        <begin position="285"/>
        <end position="415"/>
    </location>
</feature>
<dbReference type="GO" id="GO:0003924">
    <property type="term" value="F:GTPase activity"/>
    <property type="evidence" value="ECO:0007669"/>
    <property type="project" value="InterPro"/>
</dbReference>
<protein>
    <recommendedName>
        <fullName evidence="1">Guanylate-binding protein N-terminal domain-containing protein</fullName>
    </recommendedName>
</protein>
<dbReference type="SUPFAM" id="SSF52540">
    <property type="entry name" value="P-loop containing nucleoside triphosphate hydrolases"/>
    <property type="match status" value="1"/>
</dbReference>
<reference evidence="3" key="1">
    <citation type="submission" date="2024-02" db="UniProtKB">
        <authorList>
            <consortium name="WormBaseParasite"/>
        </authorList>
    </citation>
    <scope>IDENTIFICATION</scope>
</reference>
<dbReference type="PANTHER" id="PTHR10751">
    <property type="entry name" value="GUANYLATE BINDING PROTEIN"/>
    <property type="match status" value="1"/>
</dbReference>
<dbReference type="InterPro" id="IPR015894">
    <property type="entry name" value="Guanylate-bd_N"/>
</dbReference>
<proteinExistence type="predicted"/>
<dbReference type="WBParaSite" id="MBELARI_LOCUS2206">
    <property type="protein sequence ID" value="MBELARI_LOCUS2206"/>
    <property type="gene ID" value="MBELARI_LOCUS2206"/>
</dbReference>
<evidence type="ECO:0000259" key="1">
    <source>
        <dbReference type="Pfam" id="PF02263"/>
    </source>
</evidence>
<accession>A0AAF3F5R7</accession>
<evidence type="ECO:0000313" key="2">
    <source>
        <dbReference type="Proteomes" id="UP000887575"/>
    </source>
</evidence>
<dbReference type="AlphaFoldDB" id="A0AAF3F5R7"/>
<dbReference type="InterPro" id="IPR027417">
    <property type="entry name" value="P-loop_NTPase"/>
</dbReference>
<sequence length="859" mass="97374">MSDSLHPTDWESTINKYQQIETVTIEKLQSTIPALERLQVSLRERGKKFTIANTAANATTLGLSVATAILTISIPFTLGATAPFALATGVVAVGTGVTSVGINIAGNIDDARALTDEIQEVLTIPITGLSLYNERVAEQRRDEIVRLREMSNSIEYASGFAARGLLEIATRALPRLGLAAAGVVLSAATDAVFLGINIRDLITGDTSFRANQLEKLIADVKDLIDWIREDVQRRREIYFLEEFTIGSLESLVASLMEMSKMLKLVRTETGKPVCMDLYFNEILKKIEDMPSLVVGICGVQRTGKSFLLELLRKAILDTGILDDPKTKIGEPQGIRYLFGKKPCTQDIEIWSEPFIFQATNGQKWAILLLDAQGLFDDRTPPEVNTFITGFLAMFCDILVYNVKEFNMNDLKNLTEPVAMCDEKDKPLTEKSIIYILDRDAVEAFGHQSDYFTQDTILANYKHESEVLRSTFSAIRLISFPEPPPFVKKASYFMPITLGNGSSTIDETMSLYLGVFKEFLHLLKGDIKEMQRHRPKGRFLHFKTFAKNASQLKTNDVRKSYEMFWQLIAMQATTEAYTKFIAHVIEIQDGNLQKNFQTLKQLQEEADQLIRERLQEKPDEFVAEEILKFHKLCQPQLEKKVEQLRLLAYEAMLVELCAAHKQQMKSLRGAVSEVQNVHNAFKAELKTKQRELKEAAFENHDLSQPAMTKLLFITREAFEECLGSSRLIKIRDAFTDFAKQLARRGTENILKIAKELDLWGKEKPELIHRSFNGELNRIKQEFKVKKDEILKANPSVHKELTINIIVEVYANEVFLPIQQAMAEATNLVNQRWKEHLTRKAKKSRFADYLTLLLQDSAEPA</sequence>
<name>A0AAF3F5R7_9BILA</name>
<dbReference type="Pfam" id="PF02263">
    <property type="entry name" value="GBP"/>
    <property type="match status" value="1"/>
</dbReference>
<dbReference type="GO" id="GO:0005525">
    <property type="term" value="F:GTP binding"/>
    <property type="evidence" value="ECO:0007669"/>
    <property type="project" value="InterPro"/>
</dbReference>
<dbReference type="Proteomes" id="UP000887575">
    <property type="component" value="Unassembled WGS sequence"/>
</dbReference>
<evidence type="ECO:0000313" key="3">
    <source>
        <dbReference type="WBParaSite" id="MBELARI_LOCUS2206"/>
    </source>
</evidence>
<organism evidence="2 3">
    <name type="scientific">Mesorhabditis belari</name>
    <dbReference type="NCBI Taxonomy" id="2138241"/>
    <lineage>
        <taxon>Eukaryota</taxon>
        <taxon>Metazoa</taxon>
        <taxon>Ecdysozoa</taxon>
        <taxon>Nematoda</taxon>
        <taxon>Chromadorea</taxon>
        <taxon>Rhabditida</taxon>
        <taxon>Rhabditina</taxon>
        <taxon>Rhabditomorpha</taxon>
        <taxon>Rhabditoidea</taxon>
        <taxon>Rhabditidae</taxon>
        <taxon>Mesorhabditinae</taxon>
        <taxon>Mesorhabditis</taxon>
    </lineage>
</organism>
<dbReference type="Gene3D" id="3.40.50.300">
    <property type="entry name" value="P-loop containing nucleotide triphosphate hydrolases"/>
    <property type="match status" value="1"/>
</dbReference>